<dbReference type="Proteomes" id="UP001633002">
    <property type="component" value="Unassembled WGS sequence"/>
</dbReference>
<dbReference type="InterPro" id="IPR001199">
    <property type="entry name" value="Cyt_B5-like_heme/steroid-bd"/>
</dbReference>
<dbReference type="EMBL" id="JBJQOH010000006">
    <property type="protein sequence ID" value="KAL3684054.1"/>
    <property type="molecule type" value="Genomic_DNA"/>
</dbReference>
<name>A0ABD3H1R3_9MARC</name>
<dbReference type="PIRSF" id="PIRSF015921">
    <property type="entry name" value="FA_sphinglp_des"/>
    <property type="match status" value="1"/>
</dbReference>
<feature type="domain" description="Cytochrome b5 heme-binding" evidence="3">
    <location>
        <begin position="62"/>
        <end position="120"/>
    </location>
</feature>
<sequence>MHNVLFCIYCGFSSAYSCSNQQGQGAAYSADASGTEYILLAGASMSSLTMTNATKERLVTKIHDKWYDLTDYEKLHPGGPVSMGLAAGRDATVMFESHHPFTHRSVLDAILEKYELNGSSSRDLRTLEDQHAIVEHPFNWKSDFGDALKFHVKEYFQAEAKRRNVSISAAIKAPPERWCELTLLGAIWAICLISFVRGDWTSLLTFPVSLWVFGVNIFHDAAHFALHKNWRINAIVPYLFPILCSPFAWYHQHNIGHHSYPNIEHRDPDLVHFFWWKREHKSVEWRTTHKMQRAKWFLVFWWVIGVELGLATMNDYWMLIYKVYNESVPMKRISRRRFLFHVAGRFLTIGVIHLWPFFVLETWTRSIIFAILPYPTASVLFMLNTQINHLTPGCAHETNEDWYKHQVITAQDFGVNSRFCFLMSGGLNYQIVHHLFPTVNHHHLVKLQPIVARLCEKHDVAYKHVAGYAAAIKSHHAHTVSMSYNEKEQSS</sequence>
<dbReference type="PANTHER" id="PTHR19353">
    <property type="entry name" value="FATTY ACID DESATURASE 2"/>
    <property type="match status" value="1"/>
</dbReference>
<dbReference type="PANTHER" id="PTHR19353:SF15">
    <property type="entry name" value="CYTOCHROME B5 HEME-BINDING DOMAIN-CONTAINING PROTEIN"/>
    <property type="match status" value="1"/>
</dbReference>
<dbReference type="GO" id="GO:0016717">
    <property type="term" value="F:oxidoreductase activity, acting on paired donors, with oxidation of a pair of donors resulting in the reduction of molecular oxygen to two molecules of water"/>
    <property type="evidence" value="ECO:0007669"/>
    <property type="project" value="UniProtKB-ARBA"/>
</dbReference>
<accession>A0ABD3H1R3</accession>
<feature type="transmembrane region" description="Helical" evidence="2">
    <location>
        <begin position="202"/>
        <end position="218"/>
    </location>
</feature>
<feature type="transmembrane region" description="Helical" evidence="2">
    <location>
        <begin position="230"/>
        <end position="250"/>
    </location>
</feature>
<proteinExistence type="inferred from homology"/>
<keyword evidence="5" id="KW-1185">Reference proteome</keyword>
<dbReference type="InterPro" id="IPR012171">
    <property type="entry name" value="Fatty_acid_desaturase"/>
</dbReference>
<dbReference type="CDD" id="cd03506">
    <property type="entry name" value="Delta6-FADS-like"/>
    <property type="match status" value="1"/>
</dbReference>
<keyword evidence="2" id="KW-0472">Membrane</keyword>
<evidence type="ECO:0000256" key="1">
    <source>
        <dbReference type="ARBA" id="ARBA00009295"/>
    </source>
</evidence>
<evidence type="ECO:0000313" key="5">
    <source>
        <dbReference type="Proteomes" id="UP001633002"/>
    </source>
</evidence>
<dbReference type="AlphaFoldDB" id="A0ABD3H1R3"/>
<dbReference type="InterPro" id="IPR036400">
    <property type="entry name" value="Cyt_B5-like_heme/steroid_sf"/>
</dbReference>
<feature type="transmembrane region" description="Helical" evidence="2">
    <location>
        <begin position="296"/>
        <end position="317"/>
    </location>
</feature>
<keyword evidence="2" id="KW-0812">Transmembrane</keyword>
<gene>
    <name evidence="4" type="ORF">R1sor_002076</name>
</gene>
<dbReference type="InterPro" id="IPR005804">
    <property type="entry name" value="FA_desaturase_dom"/>
</dbReference>
<reference evidence="4 5" key="1">
    <citation type="submission" date="2024-09" db="EMBL/GenBank/DDBJ databases">
        <title>Chromosome-scale assembly of Riccia sorocarpa.</title>
        <authorList>
            <person name="Paukszto L."/>
        </authorList>
    </citation>
    <scope>NUCLEOTIDE SEQUENCE [LARGE SCALE GENOMIC DNA]</scope>
    <source>
        <strain evidence="4">LP-2024</strain>
        <tissue evidence="4">Aerial parts of the thallus</tissue>
    </source>
</reference>
<evidence type="ECO:0000313" key="4">
    <source>
        <dbReference type="EMBL" id="KAL3684054.1"/>
    </source>
</evidence>
<dbReference type="SMART" id="SM01117">
    <property type="entry name" value="Cyt-b5"/>
    <property type="match status" value="1"/>
</dbReference>
<protein>
    <recommendedName>
        <fullName evidence="3">Cytochrome b5 heme-binding domain-containing protein</fullName>
    </recommendedName>
</protein>
<evidence type="ECO:0000259" key="3">
    <source>
        <dbReference type="PROSITE" id="PS50255"/>
    </source>
</evidence>
<dbReference type="Gene3D" id="3.10.120.10">
    <property type="entry name" value="Cytochrome b5-like heme/steroid binding domain"/>
    <property type="match status" value="1"/>
</dbReference>
<organism evidence="4 5">
    <name type="scientific">Riccia sorocarpa</name>
    <dbReference type="NCBI Taxonomy" id="122646"/>
    <lineage>
        <taxon>Eukaryota</taxon>
        <taxon>Viridiplantae</taxon>
        <taxon>Streptophyta</taxon>
        <taxon>Embryophyta</taxon>
        <taxon>Marchantiophyta</taxon>
        <taxon>Marchantiopsida</taxon>
        <taxon>Marchantiidae</taxon>
        <taxon>Marchantiales</taxon>
        <taxon>Ricciaceae</taxon>
        <taxon>Riccia</taxon>
    </lineage>
</organism>
<dbReference type="SUPFAM" id="SSF55856">
    <property type="entry name" value="Cytochrome b5-like heme/steroid binding domain"/>
    <property type="match status" value="1"/>
</dbReference>
<evidence type="ECO:0000256" key="2">
    <source>
        <dbReference type="SAM" id="Phobius"/>
    </source>
</evidence>
<comment type="similarity">
    <text evidence="1">Belongs to the fatty acid desaturase type 1 family.</text>
</comment>
<dbReference type="PROSITE" id="PS50255">
    <property type="entry name" value="CYTOCHROME_B5_2"/>
    <property type="match status" value="1"/>
</dbReference>
<comment type="caution">
    <text evidence="4">The sequence shown here is derived from an EMBL/GenBank/DDBJ whole genome shotgun (WGS) entry which is preliminary data.</text>
</comment>
<dbReference type="Pfam" id="PF00487">
    <property type="entry name" value="FA_desaturase"/>
    <property type="match status" value="1"/>
</dbReference>
<dbReference type="Pfam" id="PF00173">
    <property type="entry name" value="Cyt-b5"/>
    <property type="match status" value="1"/>
</dbReference>
<keyword evidence="2" id="KW-1133">Transmembrane helix</keyword>
<feature type="transmembrane region" description="Helical" evidence="2">
    <location>
        <begin position="338"/>
        <end position="357"/>
    </location>
</feature>